<dbReference type="NCBIfam" id="TIGR04275">
    <property type="entry name" value="beta_prop_Msarc"/>
    <property type="match status" value="2"/>
</dbReference>
<organism evidence="3 4">
    <name type="scientific">Brevibacillus centrosporus</name>
    <dbReference type="NCBI Taxonomy" id="54910"/>
    <lineage>
        <taxon>Bacteria</taxon>
        <taxon>Bacillati</taxon>
        <taxon>Bacillota</taxon>
        <taxon>Bacilli</taxon>
        <taxon>Bacillales</taxon>
        <taxon>Paenibacillaceae</taxon>
        <taxon>Brevibacillus</taxon>
    </lineage>
</organism>
<evidence type="ECO:0000313" key="3">
    <source>
        <dbReference type="EMBL" id="SFJ60688.1"/>
    </source>
</evidence>
<keyword evidence="2" id="KW-0732">Signal</keyword>
<feature type="region of interest" description="Disordered" evidence="1">
    <location>
        <begin position="621"/>
        <end position="648"/>
    </location>
</feature>
<accession>A0A1I3SPL3</accession>
<reference evidence="4" key="1">
    <citation type="submission" date="2016-10" db="EMBL/GenBank/DDBJ databases">
        <authorList>
            <person name="Varghese N."/>
            <person name="Submissions S."/>
        </authorList>
    </citation>
    <scope>NUCLEOTIDE SEQUENCE [LARGE SCALE GENOMIC DNA]</scope>
    <source>
        <strain evidence="4">OK042</strain>
    </source>
</reference>
<dbReference type="Proteomes" id="UP000198915">
    <property type="component" value="Unassembled WGS sequence"/>
</dbReference>
<dbReference type="SUPFAM" id="SSF82171">
    <property type="entry name" value="DPP6 N-terminal domain-like"/>
    <property type="match status" value="1"/>
</dbReference>
<dbReference type="Gene3D" id="2.120.10.30">
    <property type="entry name" value="TolB, C-terminal domain"/>
    <property type="match status" value="2"/>
</dbReference>
<evidence type="ECO:0000313" key="4">
    <source>
        <dbReference type="Proteomes" id="UP000198915"/>
    </source>
</evidence>
<protein>
    <submittedName>
        <fullName evidence="3">Beta propeller repeat-containing protein</fullName>
    </submittedName>
</protein>
<dbReference type="EMBL" id="FORT01000004">
    <property type="protein sequence ID" value="SFJ60688.1"/>
    <property type="molecule type" value="Genomic_DNA"/>
</dbReference>
<sequence length="716" mass="80687">MKRRPVQGLMAAALLVTSLWSASPAFASSRLGEEVKIDVSQPEVDKAGFDISADYAVWMVEGEKTITLYDLDDNSETQIGNKSSAKTSPRVDGNYVVWIDSRDGGTDVYMYDVSKKKESLVSSGSKVTQLEISGKNIVWDDKSDKGTDIYLYNITSSDVEQITNSGEASNPSVGDTYVAWQDERNGNYDIYTYNLKTKAEKAAVTAKGDQVNPSISEDVIIFEDQSGEYNQVSSYDIAKSKTIKLTDDSSNKSLPHIFDTDFVVIDNGDLYFGEATKTGKRKAASSIYDKLQPRIYDDYVLYAKKDKDSKIRLNLYDIDEKESIPLGEVSGEPSQPAAHDRYVVYISGGNRSDSVILYDVEKGTSKSITKVDASPSRPLVSNHYVVWYDDSEDALFSYNIAKGTTKQVTDEDDDQLPDEKLYKLDGDNLLWVNMDGRPELNVTNLDSGKDTEITTLKKDPLSIDLYGNFVTWVQEESSNKASVYLYDIDEEDDTQIRKNVQVKEAKLGDNFVVWSEYTDTTKPSWDIYSYDIDRGKTASLLRYNDRDQINPQTSRNMMLFEDNRLSPNSKTFYFELYDVEDGSYSDYSWDDEAEVEEATIGGNRLVWIDKRDDDPYVYTMAISDPKDDDDGEEPSNPDPEPEPGDYKEYGILGLMSDGTLSEKMNEAGFDNFVFVFYPGTSKEKTMSLSDAFKNMDNFADLFVSTDLNEINVRVYK</sequence>
<dbReference type="InterPro" id="IPR011042">
    <property type="entry name" value="6-blade_b-propeller_TolB-like"/>
</dbReference>
<proteinExistence type="predicted"/>
<dbReference type="PANTHER" id="PTHR36842">
    <property type="entry name" value="PROTEIN TOLB HOMOLOG"/>
    <property type="match status" value="1"/>
</dbReference>
<evidence type="ECO:0000256" key="2">
    <source>
        <dbReference type="SAM" id="SignalP"/>
    </source>
</evidence>
<dbReference type="PANTHER" id="PTHR36842:SF1">
    <property type="entry name" value="PROTEIN TOLB"/>
    <property type="match status" value="1"/>
</dbReference>
<feature type="compositionally biased region" description="Acidic residues" evidence="1">
    <location>
        <begin position="626"/>
        <end position="643"/>
    </location>
</feature>
<dbReference type="SUPFAM" id="SSF69304">
    <property type="entry name" value="Tricorn protease N-terminal domain"/>
    <property type="match status" value="1"/>
</dbReference>
<gene>
    <name evidence="3" type="ORF">SAMN05518846_104255</name>
</gene>
<dbReference type="RefSeq" id="WP_092267706.1">
    <property type="nucleotide sequence ID" value="NZ_FORT01000004.1"/>
</dbReference>
<feature type="signal peptide" evidence="2">
    <location>
        <begin position="1"/>
        <end position="27"/>
    </location>
</feature>
<evidence type="ECO:0000256" key="1">
    <source>
        <dbReference type="SAM" id="MobiDB-lite"/>
    </source>
</evidence>
<dbReference type="InterPro" id="IPR027618">
    <property type="entry name" value="Beta_prop_Msarc"/>
</dbReference>
<keyword evidence="4" id="KW-1185">Reference proteome</keyword>
<feature type="chain" id="PRO_5011618514" evidence="2">
    <location>
        <begin position="28"/>
        <end position="716"/>
    </location>
</feature>
<dbReference type="STRING" id="1884381.SAMN05518846_104255"/>
<dbReference type="AlphaFoldDB" id="A0A1I3SPL3"/>
<name>A0A1I3SPL3_9BACL</name>